<name>A0AAV9RGE6_9TELE</name>
<dbReference type="Proteomes" id="UP001311232">
    <property type="component" value="Unassembled WGS sequence"/>
</dbReference>
<evidence type="ECO:0000313" key="2">
    <source>
        <dbReference type="Proteomes" id="UP001311232"/>
    </source>
</evidence>
<evidence type="ECO:0000313" key="1">
    <source>
        <dbReference type="EMBL" id="KAK5608050.1"/>
    </source>
</evidence>
<feature type="non-terminal residue" evidence="1">
    <location>
        <position position="1"/>
    </location>
</feature>
<keyword evidence="2" id="KW-1185">Reference proteome</keyword>
<organism evidence="1 2">
    <name type="scientific">Crenichthys baileyi</name>
    <name type="common">White River springfish</name>
    <dbReference type="NCBI Taxonomy" id="28760"/>
    <lineage>
        <taxon>Eukaryota</taxon>
        <taxon>Metazoa</taxon>
        <taxon>Chordata</taxon>
        <taxon>Craniata</taxon>
        <taxon>Vertebrata</taxon>
        <taxon>Euteleostomi</taxon>
        <taxon>Actinopterygii</taxon>
        <taxon>Neopterygii</taxon>
        <taxon>Teleostei</taxon>
        <taxon>Neoteleostei</taxon>
        <taxon>Acanthomorphata</taxon>
        <taxon>Ovalentaria</taxon>
        <taxon>Atherinomorphae</taxon>
        <taxon>Cyprinodontiformes</taxon>
        <taxon>Goodeidae</taxon>
        <taxon>Crenichthys</taxon>
    </lineage>
</organism>
<sequence length="78" mass="8673">VEILPFDSVIDSASEHCGTPVKLLFSARSQSMSSFERRKLKTEASRAGDTRLVRHETGPDGHLRQSRLGLFTCFTLGH</sequence>
<dbReference type="EMBL" id="JAHHUM010001866">
    <property type="protein sequence ID" value="KAK5608050.1"/>
    <property type="molecule type" value="Genomic_DNA"/>
</dbReference>
<proteinExistence type="predicted"/>
<protein>
    <submittedName>
        <fullName evidence="1">Uncharacterized protein</fullName>
    </submittedName>
</protein>
<accession>A0AAV9RGE6</accession>
<dbReference type="AlphaFoldDB" id="A0AAV9RGE6"/>
<feature type="non-terminal residue" evidence="1">
    <location>
        <position position="78"/>
    </location>
</feature>
<reference evidence="1 2" key="1">
    <citation type="submission" date="2021-06" db="EMBL/GenBank/DDBJ databases">
        <authorList>
            <person name="Palmer J.M."/>
        </authorList>
    </citation>
    <scope>NUCLEOTIDE SEQUENCE [LARGE SCALE GENOMIC DNA]</scope>
    <source>
        <strain evidence="1 2">MEX-2019</strain>
        <tissue evidence="1">Muscle</tissue>
    </source>
</reference>
<comment type="caution">
    <text evidence="1">The sequence shown here is derived from an EMBL/GenBank/DDBJ whole genome shotgun (WGS) entry which is preliminary data.</text>
</comment>
<gene>
    <name evidence="1" type="ORF">CRENBAI_005529</name>
</gene>